<keyword evidence="12 17" id="KW-0275">Fatty acid biosynthesis</keyword>
<comment type="function">
    <text evidence="17">Component of the acetyl coenzyme A carboxylase (ACC) complex. First, biotin carboxylase catalyzes the carboxylation of biotin on its carrier protein (BCCP) and then the CO(2) group is transferred by the carboxyltransferase to acetyl-CoA to form malonyl-CoA.</text>
</comment>
<dbReference type="PROSITE" id="PS50979">
    <property type="entry name" value="BC"/>
    <property type="match status" value="1"/>
</dbReference>
<evidence type="ECO:0000256" key="8">
    <source>
        <dbReference type="ARBA" id="ARBA00022741"/>
    </source>
</evidence>
<evidence type="ECO:0000259" key="20">
    <source>
        <dbReference type="PROSITE" id="PS50979"/>
    </source>
</evidence>
<dbReference type="AlphaFoldDB" id="A0A4U9RN33"/>
<dbReference type="SUPFAM" id="SSF52096">
    <property type="entry name" value="ClpP/crotonase"/>
    <property type="match status" value="2"/>
</dbReference>
<dbReference type="UniPathway" id="UPA00655">
    <property type="reaction ID" value="UER00711"/>
</dbReference>
<dbReference type="PROSITE" id="PS00866">
    <property type="entry name" value="CPSASE_1"/>
    <property type="match status" value="1"/>
</dbReference>
<evidence type="ECO:0000256" key="18">
    <source>
        <dbReference type="HAMAP-Rule" id="MF_01395"/>
    </source>
</evidence>
<keyword evidence="8 17" id="KW-0547">Nucleotide-binding</keyword>
<evidence type="ECO:0000256" key="12">
    <source>
        <dbReference type="ARBA" id="ARBA00023160"/>
    </source>
</evidence>
<dbReference type="InterPro" id="IPR016185">
    <property type="entry name" value="PreATP-grasp_dom_sf"/>
</dbReference>
<dbReference type="InterPro" id="IPR005482">
    <property type="entry name" value="Biotin_COase_C"/>
</dbReference>
<dbReference type="GO" id="GO:0006633">
    <property type="term" value="P:fatty acid biosynthetic process"/>
    <property type="evidence" value="ECO:0007669"/>
    <property type="project" value="UniProtKB-KW"/>
</dbReference>
<evidence type="ECO:0000256" key="17">
    <source>
        <dbReference type="HAMAP-Rule" id="MF_00823"/>
    </source>
</evidence>
<evidence type="ECO:0000256" key="3">
    <source>
        <dbReference type="ARBA" id="ARBA00006276"/>
    </source>
</evidence>
<dbReference type="FunFam" id="3.30.1490.20:FF:000003">
    <property type="entry name" value="acetyl-CoA carboxylase isoform X1"/>
    <property type="match status" value="1"/>
</dbReference>
<keyword evidence="11 17" id="KW-0443">Lipid metabolism</keyword>
<keyword evidence="7 23" id="KW-0436">Ligase</keyword>
<comment type="similarity">
    <text evidence="4">In the N-terminal section; belongs to the AccD/PCCB family.</text>
</comment>
<dbReference type="InterPro" id="IPR011762">
    <property type="entry name" value="COA_CT_N"/>
</dbReference>
<dbReference type="PROSITE" id="PS50975">
    <property type="entry name" value="ATP_GRASP"/>
    <property type="match status" value="1"/>
</dbReference>
<evidence type="ECO:0000313" key="24">
    <source>
        <dbReference type="Proteomes" id="UP000308489"/>
    </source>
</evidence>
<dbReference type="InterPro" id="IPR011763">
    <property type="entry name" value="COA_CT_C"/>
</dbReference>
<feature type="domain" description="CoA carboxyltransferase C-terminal" evidence="22">
    <location>
        <begin position="749"/>
        <end position="994"/>
    </location>
</feature>
<dbReference type="Pfam" id="PF00289">
    <property type="entry name" value="Biotin_carb_N"/>
    <property type="match status" value="1"/>
</dbReference>
<name>A0A4U9RN33_HATHI</name>
<dbReference type="SMART" id="SM00878">
    <property type="entry name" value="Biotin_carb_C"/>
    <property type="match status" value="1"/>
</dbReference>
<reference evidence="23 24" key="1">
    <citation type="submission" date="2019-05" db="EMBL/GenBank/DDBJ databases">
        <authorList>
            <consortium name="Pathogen Informatics"/>
        </authorList>
    </citation>
    <scope>NUCLEOTIDE SEQUENCE [LARGE SCALE GENOMIC DNA]</scope>
    <source>
        <strain evidence="23 24">NCTC503</strain>
    </source>
</reference>
<evidence type="ECO:0000259" key="21">
    <source>
        <dbReference type="PROSITE" id="PS50980"/>
    </source>
</evidence>
<dbReference type="InterPro" id="IPR011761">
    <property type="entry name" value="ATP-grasp"/>
</dbReference>
<keyword evidence="17" id="KW-0963">Cytoplasm</keyword>
<dbReference type="EC" id="2.1.3.15" evidence="17"/>
<dbReference type="Gene3D" id="3.40.50.20">
    <property type="match status" value="1"/>
</dbReference>
<dbReference type="FunFam" id="3.40.50.20:FF:000010">
    <property type="entry name" value="Propionyl-CoA carboxylase subunit alpha"/>
    <property type="match status" value="1"/>
</dbReference>
<feature type="domain" description="Biotin carboxylation" evidence="20">
    <location>
        <begin position="1"/>
        <end position="446"/>
    </location>
</feature>
<evidence type="ECO:0000256" key="9">
    <source>
        <dbReference type="ARBA" id="ARBA00022832"/>
    </source>
</evidence>
<feature type="binding site" evidence="18">
    <location>
        <position position="485"/>
    </location>
    <ligand>
        <name>Zn(2+)</name>
        <dbReference type="ChEBI" id="CHEBI:29105"/>
    </ligand>
</feature>
<dbReference type="GO" id="GO:2001295">
    <property type="term" value="P:malonyl-CoA biosynthetic process"/>
    <property type="evidence" value="ECO:0007669"/>
    <property type="project" value="UniProtKB-UniRule"/>
</dbReference>
<proteinExistence type="inferred from homology"/>
<dbReference type="InterPro" id="IPR000438">
    <property type="entry name" value="Acetyl_CoA_COase_Trfase_b_su"/>
</dbReference>
<comment type="similarity">
    <text evidence="17">Belongs to the AccA family.</text>
</comment>
<dbReference type="InterPro" id="IPR005481">
    <property type="entry name" value="BC-like_N"/>
</dbReference>
<dbReference type="HAMAP" id="MF_00823">
    <property type="entry name" value="AcetylCoA_CT_alpha"/>
    <property type="match status" value="1"/>
</dbReference>
<comment type="caution">
    <text evidence="18">Lacks conserved residue(s) required for the propagation of feature annotation.</text>
</comment>
<dbReference type="InterPro" id="IPR005479">
    <property type="entry name" value="CPAse_ATP-bd"/>
</dbReference>
<dbReference type="GO" id="GO:0016743">
    <property type="term" value="F:carboxyl- or carbamoyltransferase activity"/>
    <property type="evidence" value="ECO:0007669"/>
    <property type="project" value="UniProtKB-UniRule"/>
</dbReference>
<dbReference type="NCBIfam" id="TIGR00513">
    <property type="entry name" value="accA"/>
    <property type="match status" value="1"/>
</dbReference>
<dbReference type="InterPro" id="IPR051602">
    <property type="entry name" value="ACC_Biotin_Carboxylase"/>
</dbReference>
<comment type="subcellular location">
    <subcellularLocation>
        <location evidence="2 17">Cytoplasm</location>
    </subcellularLocation>
</comment>
<evidence type="ECO:0000259" key="19">
    <source>
        <dbReference type="PROSITE" id="PS50975"/>
    </source>
</evidence>
<feature type="domain" description="ATP-grasp" evidence="19">
    <location>
        <begin position="120"/>
        <end position="317"/>
    </location>
</feature>
<keyword evidence="17 23" id="KW-0808">Transferase</keyword>
<evidence type="ECO:0000256" key="11">
    <source>
        <dbReference type="ARBA" id="ARBA00023098"/>
    </source>
</evidence>
<evidence type="ECO:0000256" key="7">
    <source>
        <dbReference type="ARBA" id="ARBA00022598"/>
    </source>
</evidence>
<feature type="domain" description="CoA carboxyltransferase N-terminal" evidence="21">
    <location>
        <begin position="478"/>
        <end position="743"/>
    </location>
</feature>
<dbReference type="InterPro" id="IPR001095">
    <property type="entry name" value="Acetyl_CoA_COase_a_su"/>
</dbReference>
<evidence type="ECO:0000256" key="6">
    <source>
        <dbReference type="ARBA" id="ARBA00022516"/>
    </source>
</evidence>
<dbReference type="Gene3D" id="3.90.226.10">
    <property type="entry name" value="2-enoyl-CoA Hydratase, Chain A, domain 1"/>
    <property type="match status" value="2"/>
</dbReference>
<comment type="function">
    <text evidence="1">This protein is a component of the acetyl coenzyme A carboxylase complex; first, biotin carboxylase catalyzes the carboxylation of the carrier protein and then the transcarboxylase transfers the carboxyl group to form malonyl-CoA.</text>
</comment>
<evidence type="ECO:0000256" key="10">
    <source>
        <dbReference type="ARBA" id="ARBA00022840"/>
    </source>
</evidence>
<comment type="catalytic activity">
    <reaction evidence="15">
        <text>N(6)-biotinyl-L-lysyl-[protein] + hydrogencarbonate + ATP = N(6)-carboxybiotinyl-L-lysyl-[protein] + ADP + phosphate + H(+)</text>
        <dbReference type="Rhea" id="RHEA:13501"/>
        <dbReference type="Rhea" id="RHEA-COMP:10505"/>
        <dbReference type="Rhea" id="RHEA-COMP:10506"/>
        <dbReference type="ChEBI" id="CHEBI:15378"/>
        <dbReference type="ChEBI" id="CHEBI:17544"/>
        <dbReference type="ChEBI" id="CHEBI:30616"/>
        <dbReference type="ChEBI" id="CHEBI:43474"/>
        <dbReference type="ChEBI" id="CHEBI:83144"/>
        <dbReference type="ChEBI" id="CHEBI:83145"/>
        <dbReference type="ChEBI" id="CHEBI:456216"/>
        <dbReference type="EC" id="6.3.4.14"/>
    </reaction>
</comment>
<evidence type="ECO:0000259" key="22">
    <source>
        <dbReference type="PROSITE" id="PS50989"/>
    </source>
</evidence>
<protein>
    <recommendedName>
        <fullName evidence="17 18">Multifunctional fusion protein</fullName>
    </recommendedName>
    <domain>
        <recommendedName>
            <fullName evidence="17">Acetyl-coenzyme A carboxylase carboxyl transferase subunit alpha</fullName>
            <shortName evidence="17">ACCase subunit alpha</shortName>
            <shortName evidence="17">Acetyl-CoA carboxylase carboxyltransferase subunit alpha</shortName>
            <ecNumber evidence="17">2.1.3.15</ecNumber>
        </recommendedName>
    </domain>
    <domain>
        <recommendedName>
            <fullName evidence="18">Acetyl-coenzyme A carboxylase carboxyl transferase subunit beta</fullName>
            <shortName evidence="18">ACCase subunit beta</shortName>
            <shortName evidence="18">Acetyl-CoA carboxylase carboxyltransferase subunit beta</shortName>
        </recommendedName>
    </domain>
</protein>
<dbReference type="InterPro" id="IPR013815">
    <property type="entry name" value="ATP_grasp_subdomain_1"/>
</dbReference>
<evidence type="ECO:0000256" key="15">
    <source>
        <dbReference type="ARBA" id="ARBA00048600"/>
    </source>
</evidence>
<dbReference type="Pfam" id="PF02785">
    <property type="entry name" value="Biotin_carb_C"/>
    <property type="match status" value="1"/>
</dbReference>
<comment type="cofactor">
    <cofactor evidence="18">
        <name>Zn(2+)</name>
        <dbReference type="ChEBI" id="CHEBI:29105"/>
    </cofactor>
    <text evidence="18">Binds 1 zinc ion per subunit.</text>
</comment>
<keyword evidence="9 17" id="KW-0276">Fatty acid metabolism</keyword>
<sequence length="1020" mass="114656">MFKRILIANRGEIAVRIIRSCRELGIEVVGIYSTEDKHSMHVKLSDIAVCIGPPQATESYLNMNKIISVAKFYKVDAIHPGYGFLAESSEFAKLCLEFGIKFIGPSSEVISLMGNKALAKRKINSLGIPIIPGSDGIVTDVNEGKNISNHIGYPILIKAANGGGGRGIRVVYTEEDFEKMFEVCREESYKAFNCGELYIEKYILAPRHIEVQVLADEHGNVAVLGERDCSIQIRNRKLMEESPASILDHNVRQKLYDASKKIVSKSNYVNAGTIEFLIDENKNVYFMEMNTRLQVEHPVTEMVTDVDLVKEQINIAEGKKIKFNKENSIRSGHSIECRINAEEYKNGLCPSTGVITNLNIPGGNGVRVDSALYIGLKITPIYDSNIAKLVVYGRDREECIRKLRRALNEFVIEGVQTNIKFLLAILNNQLFVSNKQNICTINELIRKRYFENLCLRDRDEAKEYIAATLQETKIKESSYTVCPSCKKELKDTDITNINVCNNCNYHFKMNCIDRLKLIFDKRSTELFDENIYSENPIEFPGYDDKLEHLINTLNIKEAVITGKGEIFGSEIYFGIMDYRFIMGSMGSVVGEKLTRMVERATEESKPIIIFTASGGARMQEGMISLYQMAKVVAAIEKHSQKGLLYISVLTDPTTGGVIASFASIADIIIGEPNATIGFAGKRIIKNTTNEEFPKNFQTSEFYFENGHIDMICERKKMKKTISDIISFYTINIDSKLKLAQYKNISTTFSHKNPKEISPWHRVKLARNSNRPNFQDYINYIFNDFIELHGDRICSDDPAIVTGVGYIKGIPVTVILSAKEKSLDKNITRNFGMAKPEGYRKVMRIIKQAEKFGRPVISFIDTPGAHCCVEAERRGQGEAIANCIRSFTKLTTPSIAIITGEGGSGGALATGVADWIFIMENGIYSVISPEGCASILFKNKAKAKEASEYLRLTSDELLKLNIVDEVISEPNGGENIDSEYLTNNIKTRLFNKLIELLNLDTNILLHNRYNKFRKCGVFKEI</sequence>
<dbReference type="Pfam" id="PF03255">
    <property type="entry name" value="ACCA"/>
    <property type="match status" value="1"/>
</dbReference>
<dbReference type="Pfam" id="PF02786">
    <property type="entry name" value="CPSase_L_D2"/>
    <property type="match status" value="1"/>
</dbReference>
<feature type="binding site" evidence="18">
    <location>
        <position position="482"/>
    </location>
    <ligand>
        <name>Zn(2+)</name>
        <dbReference type="ChEBI" id="CHEBI:29105"/>
    </ligand>
</feature>
<dbReference type="SUPFAM" id="SSF51246">
    <property type="entry name" value="Rudiment single hybrid motif"/>
    <property type="match status" value="1"/>
</dbReference>
<dbReference type="InterPro" id="IPR029045">
    <property type="entry name" value="ClpP/crotonase-like_dom_sf"/>
</dbReference>
<evidence type="ECO:0000256" key="4">
    <source>
        <dbReference type="ARBA" id="ARBA00010284"/>
    </source>
</evidence>
<organism evidence="23 24">
    <name type="scientific">Hathewaya histolytica</name>
    <name type="common">Clostridium histolyticum</name>
    <dbReference type="NCBI Taxonomy" id="1498"/>
    <lineage>
        <taxon>Bacteria</taxon>
        <taxon>Bacillati</taxon>
        <taxon>Bacillota</taxon>
        <taxon>Clostridia</taxon>
        <taxon>Eubacteriales</taxon>
        <taxon>Clostridiaceae</taxon>
        <taxon>Hathewaya</taxon>
    </lineage>
</organism>
<comment type="pathway">
    <text evidence="17">Lipid metabolism; malonyl-CoA biosynthesis; malonyl-CoA from acetyl-CoA: step 1/1.</text>
</comment>
<keyword evidence="10 17" id="KW-0067">ATP-binding</keyword>
<dbReference type="Gene3D" id="3.30.1490.20">
    <property type="entry name" value="ATP-grasp fold, A domain"/>
    <property type="match status" value="1"/>
</dbReference>
<dbReference type="Gene3D" id="3.30.470.20">
    <property type="entry name" value="ATP-grasp fold, B domain"/>
    <property type="match status" value="1"/>
</dbReference>
<evidence type="ECO:0000256" key="14">
    <source>
        <dbReference type="ARBA" id="ARBA00025280"/>
    </source>
</evidence>
<comment type="subunit">
    <text evidence="17">Acetyl-CoA carboxylase is a heterohexamer composed of biotin carboxyl carrier protein (AccB), biotin carboxylase (AccC) and two subunits each of ACCase subunit alpha (AccA) and ACCase subunit beta (AccD).</text>
</comment>
<dbReference type="NCBIfam" id="NF006367">
    <property type="entry name" value="PRK08591.1"/>
    <property type="match status" value="1"/>
</dbReference>
<accession>A0A4U9RN33</accession>
<comment type="similarity">
    <text evidence="18">Belongs to the AccD/PCCB family.</text>
</comment>
<evidence type="ECO:0000256" key="5">
    <source>
        <dbReference type="ARBA" id="ARBA00011664"/>
    </source>
</evidence>
<comment type="similarity">
    <text evidence="3">In the C-terminal section; belongs to the AccA family.</text>
</comment>
<evidence type="ECO:0000256" key="1">
    <source>
        <dbReference type="ARBA" id="ARBA00003761"/>
    </source>
</evidence>
<dbReference type="NCBIfam" id="NF041504">
    <property type="entry name" value="AccA_sub"/>
    <property type="match status" value="1"/>
</dbReference>
<dbReference type="GO" id="GO:0003989">
    <property type="term" value="F:acetyl-CoA carboxylase activity"/>
    <property type="evidence" value="ECO:0007669"/>
    <property type="project" value="InterPro"/>
</dbReference>
<keyword evidence="6 17" id="KW-0444">Lipid biosynthesis</keyword>
<keyword evidence="24" id="KW-1185">Reference proteome</keyword>
<dbReference type="PRINTS" id="PR01070">
    <property type="entry name" value="ACCCTRFRASEB"/>
</dbReference>
<dbReference type="SUPFAM" id="SSF56059">
    <property type="entry name" value="Glutathione synthetase ATP-binding domain-like"/>
    <property type="match status" value="1"/>
</dbReference>
<feature type="binding site" evidence="18">
    <location>
        <position position="500"/>
    </location>
    <ligand>
        <name>Zn(2+)</name>
        <dbReference type="ChEBI" id="CHEBI:29105"/>
    </ligand>
</feature>
<evidence type="ECO:0000313" key="23">
    <source>
        <dbReference type="EMBL" id="VTQ93624.1"/>
    </source>
</evidence>
<dbReference type="Proteomes" id="UP000308489">
    <property type="component" value="Chromosome 1"/>
</dbReference>
<gene>
    <name evidence="23" type="primary">accC_1</name>
    <name evidence="17" type="synonym">accA</name>
    <name evidence="18" type="synonym">accD</name>
    <name evidence="23" type="ORF">NCTC503_02148</name>
</gene>
<dbReference type="GO" id="GO:0008270">
    <property type="term" value="F:zinc ion binding"/>
    <property type="evidence" value="ECO:0007669"/>
    <property type="project" value="UniProtKB-UniRule"/>
</dbReference>
<dbReference type="InterPro" id="IPR011764">
    <property type="entry name" value="Biotin_carboxylation_dom"/>
</dbReference>
<dbReference type="GO" id="GO:0005524">
    <property type="term" value="F:ATP binding"/>
    <property type="evidence" value="ECO:0007669"/>
    <property type="project" value="UniProtKB-UniRule"/>
</dbReference>
<dbReference type="GO" id="GO:0004075">
    <property type="term" value="F:biotin carboxylase activity"/>
    <property type="evidence" value="ECO:0007669"/>
    <property type="project" value="UniProtKB-EC"/>
</dbReference>
<comment type="subunit">
    <text evidence="5">Acetyl-CoA carboxylase is a heterotetramer composed of biotin carboxyl carrier protein (AccB), biotin carboxylase (AccC) and two subunits of ACCase subunit beta/alpha.</text>
</comment>
<dbReference type="HAMAP" id="MF_01395">
    <property type="entry name" value="AcetylCoA_CT_beta"/>
    <property type="match status" value="1"/>
</dbReference>
<dbReference type="PANTHER" id="PTHR48095:SF2">
    <property type="entry name" value="BIOTIN CARBOXYLASE, CHLOROPLASTIC"/>
    <property type="match status" value="1"/>
</dbReference>
<comment type="function">
    <text evidence="14 18">Component of the acetyl coenzyme A carboxylase (ACC) complex. Biotin carboxylase (BC) catalyzes the carboxylation of biotin on its carrier protein (BCCP) and then the CO(2) group is transferred by the transcarboxylase to acetyl-CoA to form malonyl-CoA.</text>
</comment>
<evidence type="ECO:0000256" key="2">
    <source>
        <dbReference type="ARBA" id="ARBA00004496"/>
    </source>
</evidence>
<evidence type="ECO:0000256" key="13">
    <source>
        <dbReference type="ARBA" id="ARBA00023267"/>
    </source>
</evidence>
<dbReference type="GO" id="GO:0009317">
    <property type="term" value="C:acetyl-CoA carboxylase complex"/>
    <property type="evidence" value="ECO:0007669"/>
    <property type="project" value="InterPro"/>
</dbReference>
<dbReference type="KEGG" id="hhw:NCTC503_02148"/>
<dbReference type="EMBL" id="LR590481">
    <property type="protein sequence ID" value="VTQ93624.1"/>
    <property type="molecule type" value="Genomic_DNA"/>
</dbReference>
<dbReference type="SUPFAM" id="SSF52440">
    <property type="entry name" value="PreATP-grasp domain"/>
    <property type="match status" value="1"/>
</dbReference>
<dbReference type="InterPro" id="IPR011054">
    <property type="entry name" value="Rudment_hybrid_motif"/>
</dbReference>
<feature type="binding site" evidence="18">
    <location>
        <position position="503"/>
    </location>
    <ligand>
        <name>Zn(2+)</name>
        <dbReference type="ChEBI" id="CHEBI:29105"/>
    </ligand>
</feature>
<keyword evidence="18" id="KW-0863">Zinc-finger</keyword>
<dbReference type="PROSITE" id="PS50989">
    <property type="entry name" value="COA_CT_CTER"/>
    <property type="match status" value="1"/>
</dbReference>
<dbReference type="PROSITE" id="PS00867">
    <property type="entry name" value="CPSASE_2"/>
    <property type="match status" value="1"/>
</dbReference>
<dbReference type="NCBIfam" id="TIGR00515">
    <property type="entry name" value="accD"/>
    <property type="match status" value="1"/>
</dbReference>
<keyword evidence="18" id="KW-0862">Zinc</keyword>
<dbReference type="OrthoDB" id="9772975at2"/>
<keyword evidence="13" id="KW-0092">Biotin</keyword>
<dbReference type="PROSITE" id="PS50980">
    <property type="entry name" value="COA_CT_NTER"/>
    <property type="match status" value="1"/>
</dbReference>
<keyword evidence="18" id="KW-0479">Metal-binding</keyword>
<evidence type="ECO:0000256" key="16">
    <source>
        <dbReference type="ARBA" id="ARBA00049152"/>
    </source>
</evidence>
<dbReference type="PANTHER" id="PTHR48095">
    <property type="entry name" value="PYRUVATE CARBOXYLASE SUBUNIT A"/>
    <property type="match status" value="1"/>
</dbReference>
<comment type="catalytic activity">
    <reaction evidence="16 17">
        <text>N(6)-carboxybiotinyl-L-lysyl-[protein] + acetyl-CoA = N(6)-biotinyl-L-lysyl-[protein] + malonyl-CoA</text>
        <dbReference type="Rhea" id="RHEA:54728"/>
        <dbReference type="Rhea" id="RHEA-COMP:10505"/>
        <dbReference type="Rhea" id="RHEA-COMP:10506"/>
        <dbReference type="ChEBI" id="CHEBI:57288"/>
        <dbReference type="ChEBI" id="CHEBI:57384"/>
        <dbReference type="ChEBI" id="CHEBI:83144"/>
        <dbReference type="ChEBI" id="CHEBI:83145"/>
        <dbReference type="EC" id="2.1.3.15"/>
    </reaction>
</comment>